<comment type="subunit">
    <text evidence="8">Homotetramer.</text>
</comment>
<comment type="function">
    <text evidence="1 8">Catalyzes the NADPH-dependent reduction of beta-ketoacyl-ACP substrates to beta-hydroxyacyl-ACP products, the first reductive step in the elongation cycle of fatty acid biosynthesis.</text>
</comment>
<evidence type="ECO:0000256" key="1">
    <source>
        <dbReference type="ARBA" id="ARBA00002607"/>
    </source>
</evidence>
<feature type="binding site" evidence="7">
    <location>
        <begin position="13"/>
        <end position="16"/>
    </location>
    <ligand>
        <name>NADP(+)</name>
        <dbReference type="ChEBI" id="CHEBI:58349"/>
    </ligand>
</feature>
<dbReference type="NCBIfam" id="NF005559">
    <property type="entry name" value="PRK07231.1"/>
    <property type="match status" value="1"/>
</dbReference>
<evidence type="ECO:0000256" key="8">
    <source>
        <dbReference type="RuleBase" id="RU366074"/>
    </source>
</evidence>
<dbReference type="EMBL" id="JAHVHU010000004">
    <property type="protein sequence ID" value="MBY5957306.1"/>
    <property type="molecule type" value="Genomic_DNA"/>
</dbReference>
<dbReference type="NCBIfam" id="NF009466">
    <property type="entry name" value="PRK12826.1-2"/>
    <property type="match status" value="1"/>
</dbReference>
<evidence type="ECO:0000256" key="4">
    <source>
        <dbReference type="ARBA" id="ARBA00023002"/>
    </source>
</evidence>
<name>A0A953HS79_9BACT</name>
<feature type="binding site" evidence="7">
    <location>
        <position position="91"/>
    </location>
    <ligand>
        <name>NADP(+)</name>
        <dbReference type="ChEBI" id="CHEBI:58349"/>
    </ligand>
</feature>
<keyword evidence="8" id="KW-0276">Fatty acid metabolism</keyword>
<evidence type="ECO:0000256" key="7">
    <source>
        <dbReference type="PIRSR" id="PIRSR611284-2"/>
    </source>
</evidence>
<keyword evidence="3 7" id="KW-0521">NADP</keyword>
<reference evidence="10" key="1">
    <citation type="submission" date="2021-06" db="EMBL/GenBank/DDBJ databases">
        <title>44 bacteria genomes isolated from Dapeng, Shenzhen.</title>
        <authorList>
            <person name="Zheng W."/>
            <person name="Yu S."/>
            <person name="Huang Y."/>
        </authorList>
    </citation>
    <scope>NUCLEOTIDE SEQUENCE</scope>
    <source>
        <strain evidence="10">DP5N28-2</strain>
    </source>
</reference>
<dbReference type="PROSITE" id="PS00061">
    <property type="entry name" value="ADH_SHORT"/>
    <property type="match status" value="1"/>
</dbReference>
<dbReference type="InterPro" id="IPR036291">
    <property type="entry name" value="NAD(P)-bd_dom_sf"/>
</dbReference>
<comment type="pathway">
    <text evidence="8">Lipid metabolism; fatty acid biosynthesis.</text>
</comment>
<dbReference type="RefSeq" id="WP_222578826.1">
    <property type="nucleotide sequence ID" value="NZ_JAHVHU010000004.1"/>
</dbReference>
<dbReference type="InterPro" id="IPR057326">
    <property type="entry name" value="KR_dom"/>
</dbReference>
<gene>
    <name evidence="10" type="primary">fabG</name>
    <name evidence="10" type="ORF">KUV50_04100</name>
</gene>
<dbReference type="InterPro" id="IPR050259">
    <property type="entry name" value="SDR"/>
</dbReference>
<dbReference type="GO" id="GO:0006633">
    <property type="term" value="P:fatty acid biosynthetic process"/>
    <property type="evidence" value="ECO:0007669"/>
    <property type="project" value="UniProtKB-KW"/>
</dbReference>
<evidence type="ECO:0000313" key="10">
    <source>
        <dbReference type="EMBL" id="MBY5957306.1"/>
    </source>
</evidence>
<dbReference type="AlphaFoldDB" id="A0A953HS79"/>
<evidence type="ECO:0000256" key="6">
    <source>
        <dbReference type="PIRSR" id="PIRSR611284-1"/>
    </source>
</evidence>
<dbReference type="EC" id="1.1.1.100" evidence="8"/>
<evidence type="ECO:0000259" key="9">
    <source>
        <dbReference type="SMART" id="SM00822"/>
    </source>
</evidence>
<comment type="catalytic activity">
    <reaction evidence="5 8">
        <text>a (3R)-hydroxyacyl-[ACP] + NADP(+) = a 3-oxoacyl-[ACP] + NADPH + H(+)</text>
        <dbReference type="Rhea" id="RHEA:17397"/>
        <dbReference type="Rhea" id="RHEA-COMP:9916"/>
        <dbReference type="Rhea" id="RHEA-COMP:9945"/>
        <dbReference type="ChEBI" id="CHEBI:15378"/>
        <dbReference type="ChEBI" id="CHEBI:57783"/>
        <dbReference type="ChEBI" id="CHEBI:58349"/>
        <dbReference type="ChEBI" id="CHEBI:78776"/>
        <dbReference type="ChEBI" id="CHEBI:78827"/>
        <dbReference type="EC" id="1.1.1.100"/>
    </reaction>
</comment>
<keyword evidence="11" id="KW-1185">Reference proteome</keyword>
<sequence>MNILKDRVVLVTGGSRGIGAGIVKTMADQGAKVAFTYRSSSVKADELIASLDVEEGRVKSYQSDASDAEQSEALVKQVLSDFGTIHVLVNNAGITRDTLMLRMNESQWDDVIRNNLTSVFHMTKQVLRPMMKNRQGSIINLSSVVGMMGNAGQANYAASKAGILGFTKSIAKELGSRNVRCNAIAPGFIETEMTDDLKNKEDYLQNIPMKRFGSVEEIAAVVLFLASDLSSYVNGQVISVCGGMNT</sequence>
<dbReference type="PANTHER" id="PTHR42879:SF2">
    <property type="entry name" value="3-OXOACYL-[ACYL-CARRIER-PROTEIN] REDUCTASE FABG"/>
    <property type="match status" value="1"/>
</dbReference>
<keyword evidence="8" id="KW-0443">Lipid metabolism</keyword>
<dbReference type="GO" id="GO:0051287">
    <property type="term" value="F:NAD binding"/>
    <property type="evidence" value="ECO:0007669"/>
    <property type="project" value="UniProtKB-UniRule"/>
</dbReference>
<comment type="similarity">
    <text evidence="2 8">Belongs to the short-chain dehydrogenases/reductases (SDR) family.</text>
</comment>
<proteinExistence type="inferred from homology"/>
<dbReference type="Gene3D" id="3.40.50.720">
    <property type="entry name" value="NAD(P)-binding Rossmann-like Domain"/>
    <property type="match status" value="1"/>
</dbReference>
<dbReference type="Proteomes" id="UP000753961">
    <property type="component" value="Unassembled WGS sequence"/>
</dbReference>
<dbReference type="SUPFAM" id="SSF51735">
    <property type="entry name" value="NAD(P)-binding Rossmann-fold domains"/>
    <property type="match status" value="1"/>
</dbReference>
<dbReference type="SMART" id="SM00822">
    <property type="entry name" value="PKS_KR"/>
    <property type="match status" value="1"/>
</dbReference>
<feature type="binding site" evidence="7">
    <location>
        <begin position="156"/>
        <end position="160"/>
    </location>
    <ligand>
        <name>NADP(+)</name>
        <dbReference type="ChEBI" id="CHEBI:58349"/>
    </ligand>
</feature>
<dbReference type="FunFam" id="3.40.50.720:FF:000115">
    <property type="entry name" value="3-oxoacyl-[acyl-carrier-protein] reductase FabG"/>
    <property type="match status" value="1"/>
</dbReference>
<evidence type="ECO:0000313" key="11">
    <source>
        <dbReference type="Proteomes" id="UP000753961"/>
    </source>
</evidence>
<dbReference type="NCBIfam" id="TIGR01830">
    <property type="entry name" value="3oxo_ACP_reduc"/>
    <property type="match status" value="1"/>
</dbReference>
<dbReference type="GO" id="GO:0004316">
    <property type="term" value="F:3-oxoacyl-[acyl-carrier-protein] reductase (NADPH) activity"/>
    <property type="evidence" value="ECO:0007669"/>
    <property type="project" value="UniProtKB-UniRule"/>
</dbReference>
<dbReference type="InterPro" id="IPR011284">
    <property type="entry name" value="3oxo_ACP_reduc"/>
</dbReference>
<dbReference type="InterPro" id="IPR020904">
    <property type="entry name" value="Sc_DH/Rdtase_CS"/>
</dbReference>
<evidence type="ECO:0000256" key="3">
    <source>
        <dbReference type="ARBA" id="ARBA00022857"/>
    </source>
</evidence>
<dbReference type="CDD" id="cd05333">
    <property type="entry name" value="BKR_SDR_c"/>
    <property type="match status" value="1"/>
</dbReference>
<accession>A0A953HS79</accession>
<organism evidence="10 11">
    <name type="scientific">Membranihabitans marinus</name>
    <dbReference type="NCBI Taxonomy" id="1227546"/>
    <lineage>
        <taxon>Bacteria</taxon>
        <taxon>Pseudomonadati</taxon>
        <taxon>Bacteroidota</taxon>
        <taxon>Saprospiria</taxon>
        <taxon>Saprospirales</taxon>
        <taxon>Saprospiraceae</taxon>
        <taxon>Membranihabitans</taxon>
    </lineage>
</organism>
<protein>
    <recommendedName>
        <fullName evidence="8">3-oxoacyl-[acyl-carrier-protein] reductase</fullName>
        <ecNumber evidence="8">1.1.1.100</ecNumber>
    </recommendedName>
</protein>
<comment type="caution">
    <text evidence="10">The sequence shown here is derived from an EMBL/GenBank/DDBJ whole genome shotgun (WGS) entry which is preliminary data.</text>
</comment>
<feature type="active site" description="Proton acceptor" evidence="6">
    <location>
        <position position="156"/>
    </location>
</feature>
<dbReference type="Pfam" id="PF13561">
    <property type="entry name" value="adh_short_C2"/>
    <property type="match status" value="1"/>
</dbReference>
<dbReference type="PANTHER" id="PTHR42879">
    <property type="entry name" value="3-OXOACYL-(ACYL-CARRIER-PROTEIN) REDUCTASE"/>
    <property type="match status" value="1"/>
</dbReference>
<feature type="domain" description="Ketoreductase" evidence="9">
    <location>
        <begin position="7"/>
        <end position="177"/>
    </location>
</feature>
<keyword evidence="8" id="KW-0275">Fatty acid biosynthesis</keyword>
<dbReference type="InterPro" id="IPR002347">
    <property type="entry name" value="SDR_fam"/>
</dbReference>
<dbReference type="PRINTS" id="PR00080">
    <property type="entry name" value="SDRFAMILY"/>
</dbReference>
<feature type="binding site" evidence="7">
    <location>
        <position position="189"/>
    </location>
    <ligand>
        <name>NADP(+)</name>
        <dbReference type="ChEBI" id="CHEBI:58349"/>
    </ligand>
</feature>
<evidence type="ECO:0000256" key="5">
    <source>
        <dbReference type="ARBA" id="ARBA00048508"/>
    </source>
</evidence>
<keyword evidence="4 8" id="KW-0560">Oxidoreductase</keyword>
<dbReference type="PRINTS" id="PR00081">
    <property type="entry name" value="GDHRDH"/>
</dbReference>
<evidence type="ECO:0000256" key="2">
    <source>
        <dbReference type="ARBA" id="ARBA00006484"/>
    </source>
</evidence>
<keyword evidence="8" id="KW-0444">Lipid biosynthesis</keyword>